<organism evidence="1 2">
    <name type="scientific">Ditylenchus dipsaci</name>
    <dbReference type="NCBI Taxonomy" id="166011"/>
    <lineage>
        <taxon>Eukaryota</taxon>
        <taxon>Metazoa</taxon>
        <taxon>Ecdysozoa</taxon>
        <taxon>Nematoda</taxon>
        <taxon>Chromadorea</taxon>
        <taxon>Rhabditida</taxon>
        <taxon>Tylenchina</taxon>
        <taxon>Tylenchomorpha</taxon>
        <taxon>Sphaerularioidea</taxon>
        <taxon>Anguinidae</taxon>
        <taxon>Anguininae</taxon>
        <taxon>Ditylenchus</taxon>
    </lineage>
</organism>
<proteinExistence type="predicted"/>
<name>A0A915DBB3_9BILA</name>
<dbReference type="AlphaFoldDB" id="A0A915DBB3"/>
<reference evidence="2" key="1">
    <citation type="submission" date="2022-11" db="UniProtKB">
        <authorList>
            <consortium name="WormBaseParasite"/>
        </authorList>
    </citation>
    <scope>IDENTIFICATION</scope>
</reference>
<accession>A0A915DBB3</accession>
<evidence type="ECO:0000313" key="2">
    <source>
        <dbReference type="WBParaSite" id="jg18069"/>
    </source>
</evidence>
<dbReference type="Proteomes" id="UP000887574">
    <property type="component" value="Unplaced"/>
</dbReference>
<dbReference type="WBParaSite" id="jg18069">
    <property type="protein sequence ID" value="jg18069"/>
    <property type="gene ID" value="jg18069"/>
</dbReference>
<sequence length="88" mass="10103">MIRGDNREDEDHCVPNCSLRWQEAHSLCFGGRKRPIPKIEKQFEGKLVIKWNGSVWMNDATTSDFLMTIIDSASQLSQRLTLPIIPKC</sequence>
<keyword evidence="1" id="KW-1185">Reference proteome</keyword>
<evidence type="ECO:0000313" key="1">
    <source>
        <dbReference type="Proteomes" id="UP000887574"/>
    </source>
</evidence>
<protein>
    <submittedName>
        <fullName evidence="2">DDE-1 domain-containing protein</fullName>
    </submittedName>
</protein>